<dbReference type="AlphaFoldDB" id="A0A9N9NC60"/>
<name>A0A9N9NC60_9GLOM</name>
<evidence type="ECO:0000313" key="2">
    <source>
        <dbReference type="Proteomes" id="UP000789396"/>
    </source>
</evidence>
<comment type="caution">
    <text evidence="1">The sequence shown here is derived from an EMBL/GenBank/DDBJ whole genome shotgun (WGS) entry which is preliminary data.</text>
</comment>
<organism evidence="1 2">
    <name type="scientific">Racocetra fulgida</name>
    <dbReference type="NCBI Taxonomy" id="60492"/>
    <lineage>
        <taxon>Eukaryota</taxon>
        <taxon>Fungi</taxon>
        <taxon>Fungi incertae sedis</taxon>
        <taxon>Mucoromycota</taxon>
        <taxon>Glomeromycotina</taxon>
        <taxon>Glomeromycetes</taxon>
        <taxon>Diversisporales</taxon>
        <taxon>Gigasporaceae</taxon>
        <taxon>Racocetra</taxon>
    </lineage>
</organism>
<feature type="non-terminal residue" evidence="1">
    <location>
        <position position="90"/>
    </location>
</feature>
<dbReference type="Proteomes" id="UP000789396">
    <property type="component" value="Unassembled WGS sequence"/>
</dbReference>
<dbReference type="OrthoDB" id="10382099at2759"/>
<protein>
    <submittedName>
        <fullName evidence="1">20178_t:CDS:1</fullName>
    </submittedName>
</protein>
<keyword evidence="2" id="KW-1185">Reference proteome</keyword>
<gene>
    <name evidence="1" type="ORF">RFULGI_LOCUS11407</name>
</gene>
<evidence type="ECO:0000313" key="1">
    <source>
        <dbReference type="EMBL" id="CAG8720198.1"/>
    </source>
</evidence>
<accession>A0A9N9NC60</accession>
<dbReference type="EMBL" id="CAJVPZ010024765">
    <property type="protein sequence ID" value="CAG8720198.1"/>
    <property type="molecule type" value="Genomic_DNA"/>
</dbReference>
<reference evidence="1" key="1">
    <citation type="submission" date="2021-06" db="EMBL/GenBank/DDBJ databases">
        <authorList>
            <person name="Kallberg Y."/>
            <person name="Tangrot J."/>
            <person name="Rosling A."/>
        </authorList>
    </citation>
    <scope>NUCLEOTIDE SEQUENCE</scope>
    <source>
        <strain evidence="1">IN212</strain>
    </source>
</reference>
<proteinExistence type="predicted"/>
<sequence>MSKEFVDKYIQDIPFELWSLDGFSSCAMLHDNEPAFEQVYDTFYSKLDVLENHPVEPEVRRKIKQLQSARKVSWNLKNLAYSRNDVMLET</sequence>